<comment type="caution">
    <text evidence="1">The sequence shown here is derived from an EMBL/GenBank/DDBJ whole genome shotgun (WGS) entry which is preliminary data.</text>
</comment>
<gene>
    <name evidence="1" type="ORF">JCM19302_823</name>
</gene>
<proteinExistence type="predicted"/>
<evidence type="ECO:0000313" key="2">
    <source>
        <dbReference type="Proteomes" id="UP000029646"/>
    </source>
</evidence>
<dbReference type="AlphaFoldDB" id="A0A090W177"/>
<protein>
    <submittedName>
        <fullName evidence="1">Uncharacterized protein</fullName>
    </submittedName>
</protein>
<organism evidence="1 2">
    <name type="scientific">Jejuia pallidilutea</name>
    <dbReference type="NCBI Taxonomy" id="504487"/>
    <lineage>
        <taxon>Bacteria</taxon>
        <taxon>Pseudomonadati</taxon>
        <taxon>Bacteroidota</taxon>
        <taxon>Flavobacteriia</taxon>
        <taxon>Flavobacteriales</taxon>
        <taxon>Flavobacteriaceae</taxon>
        <taxon>Jejuia</taxon>
    </lineage>
</organism>
<accession>A0A090W177</accession>
<dbReference type="Proteomes" id="UP000029646">
    <property type="component" value="Unassembled WGS sequence"/>
</dbReference>
<reference evidence="1 2" key="1">
    <citation type="journal article" date="2014" name="Genome Announc.">
        <title>Draft Genome Sequence of Marine Flavobacterium Jejuia pallidilutea Strain 11shimoA1 and Pigmentation Mutants.</title>
        <authorList>
            <person name="Takatani N."/>
            <person name="Nakanishi M."/>
            <person name="Meirelles P."/>
            <person name="Mino S."/>
            <person name="Suda W."/>
            <person name="Oshima K."/>
            <person name="Hattori M."/>
            <person name="Ohkuma M."/>
            <person name="Hosokawa M."/>
            <person name="Miyashita K."/>
            <person name="Thompson F.L."/>
            <person name="Niwa A."/>
            <person name="Sawabe T."/>
            <person name="Sawabe T."/>
        </authorList>
    </citation>
    <scope>NUCLEOTIDE SEQUENCE [LARGE SCALE GENOMIC DNA]</scope>
    <source>
        <strain evidence="2">JCM19302</strain>
    </source>
</reference>
<sequence length="37" mass="4190">MMDFSGSKAKKRGRRSALYISFIFAKIGGKVVNKKLR</sequence>
<name>A0A090W177_9FLAO</name>
<evidence type="ECO:0000313" key="1">
    <source>
        <dbReference type="EMBL" id="GAL69928.1"/>
    </source>
</evidence>
<dbReference type="EMBL" id="BBNS01000003">
    <property type="protein sequence ID" value="GAL69928.1"/>
    <property type="molecule type" value="Genomic_DNA"/>
</dbReference>